<keyword evidence="2" id="KW-1185">Reference proteome</keyword>
<dbReference type="eggNOG" id="ENOG5033IDX">
    <property type="taxonomic scope" value="Bacteria"/>
</dbReference>
<organism evidence="1 2">
    <name type="scientific">Thiocapsa marina 5811</name>
    <dbReference type="NCBI Taxonomy" id="768671"/>
    <lineage>
        <taxon>Bacteria</taxon>
        <taxon>Pseudomonadati</taxon>
        <taxon>Pseudomonadota</taxon>
        <taxon>Gammaproteobacteria</taxon>
        <taxon>Chromatiales</taxon>
        <taxon>Chromatiaceae</taxon>
        <taxon>Thiocapsa</taxon>
    </lineage>
</organism>
<dbReference type="EMBL" id="AFWV01000009">
    <property type="protein sequence ID" value="EGV17715.1"/>
    <property type="molecule type" value="Genomic_DNA"/>
</dbReference>
<evidence type="ECO:0000313" key="2">
    <source>
        <dbReference type="Proteomes" id="UP000005459"/>
    </source>
</evidence>
<reference evidence="1 2" key="1">
    <citation type="submission" date="2011-06" db="EMBL/GenBank/DDBJ databases">
        <title>The draft genome of Thiocapsa marina 5811.</title>
        <authorList>
            <consortium name="US DOE Joint Genome Institute (JGI-PGF)"/>
            <person name="Lucas S."/>
            <person name="Han J."/>
            <person name="Cheng J.-F."/>
            <person name="Goodwin L."/>
            <person name="Pitluck S."/>
            <person name="Peters L."/>
            <person name="Land M.L."/>
            <person name="Hauser L."/>
            <person name="Vogl K."/>
            <person name="Liu Z."/>
            <person name="Imhoff J."/>
            <person name="Thiel V."/>
            <person name="Frigaard N.-U."/>
            <person name="Bryant D."/>
            <person name="Woyke T.J."/>
        </authorList>
    </citation>
    <scope>NUCLEOTIDE SEQUENCE [LARGE SCALE GENOMIC DNA]</scope>
    <source>
        <strain evidence="1 2">5811</strain>
    </source>
</reference>
<dbReference type="AlphaFoldDB" id="F9UCX1"/>
<name>F9UCX1_9GAMM</name>
<gene>
    <name evidence="1" type="ORF">ThimaDRAFT_2773</name>
</gene>
<dbReference type="OrthoDB" id="5750613at2"/>
<proteinExistence type="predicted"/>
<sequence>MTRKILPIGIQTFLFELEVLEIEPEGRALQKIKDRGYANKYRADGRPLHLIGVEFSRGRRQVLGFAVESGD</sequence>
<protein>
    <submittedName>
        <fullName evidence="1">Uncharacterized protein</fullName>
    </submittedName>
</protein>
<dbReference type="STRING" id="768671.ThimaDRAFT_2773"/>
<evidence type="ECO:0000313" key="1">
    <source>
        <dbReference type="EMBL" id="EGV17715.1"/>
    </source>
</evidence>
<accession>F9UCX1</accession>
<dbReference type="Proteomes" id="UP000005459">
    <property type="component" value="Unassembled WGS sequence"/>
</dbReference>
<dbReference type="RefSeq" id="WP_007193646.1">
    <property type="nucleotide sequence ID" value="NZ_AFWV01000009.1"/>
</dbReference>